<dbReference type="SUPFAM" id="SSF49299">
    <property type="entry name" value="PKD domain"/>
    <property type="match status" value="1"/>
</dbReference>
<gene>
    <name evidence="2" type="ORF">PEDI_30520</name>
</gene>
<dbReference type="EMBL" id="BQKE01000002">
    <property type="protein sequence ID" value="GJM62500.1"/>
    <property type="molecule type" value="Genomic_DNA"/>
</dbReference>
<keyword evidence="3" id="KW-1185">Reference proteome</keyword>
<dbReference type="Gene3D" id="2.60.40.10">
    <property type="entry name" value="Immunoglobulins"/>
    <property type="match status" value="1"/>
</dbReference>
<proteinExistence type="predicted"/>
<evidence type="ECO:0000313" key="2">
    <source>
        <dbReference type="EMBL" id="GJM62500.1"/>
    </source>
</evidence>
<protein>
    <recommendedName>
        <fullName evidence="1">PKD domain-containing protein</fullName>
    </recommendedName>
</protein>
<comment type="caution">
    <text evidence="2">The sequence shown here is derived from an EMBL/GenBank/DDBJ whole genome shotgun (WGS) entry which is preliminary data.</text>
</comment>
<accession>A0AAN5AK64</accession>
<dbReference type="InterPro" id="IPR000601">
    <property type="entry name" value="PKD_dom"/>
</dbReference>
<evidence type="ECO:0000313" key="3">
    <source>
        <dbReference type="Proteomes" id="UP001310022"/>
    </source>
</evidence>
<evidence type="ECO:0000259" key="1">
    <source>
        <dbReference type="PROSITE" id="PS50093"/>
    </source>
</evidence>
<organism evidence="2 3">
    <name type="scientific">Persicobacter diffluens</name>
    <dbReference type="NCBI Taxonomy" id="981"/>
    <lineage>
        <taxon>Bacteria</taxon>
        <taxon>Pseudomonadati</taxon>
        <taxon>Bacteroidota</taxon>
        <taxon>Cytophagia</taxon>
        <taxon>Cytophagales</taxon>
        <taxon>Persicobacteraceae</taxon>
        <taxon>Persicobacter</taxon>
    </lineage>
</organism>
<reference evidence="2 3" key="1">
    <citation type="submission" date="2021-12" db="EMBL/GenBank/DDBJ databases">
        <title>Genome sequencing of bacteria with rrn-lacking chromosome and rrn-plasmid.</title>
        <authorList>
            <person name="Anda M."/>
            <person name="Iwasaki W."/>
        </authorList>
    </citation>
    <scope>NUCLEOTIDE SEQUENCE [LARGE SCALE GENOMIC DNA]</scope>
    <source>
        <strain evidence="2 3">NBRC 15940</strain>
    </source>
</reference>
<feature type="domain" description="PKD" evidence="1">
    <location>
        <begin position="45"/>
        <end position="102"/>
    </location>
</feature>
<name>A0AAN5AK64_9BACT</name>
<dbReference type="Proteomes" id="UP001310022">
    <property type="component" value="Unassembled WGS sequence"/>
</dbReference>
<dbReference type="InterPro" id="IPR035986">
    <property type="entry name" value="PKD_dom_sf"/>
</dbReference>
<dbReference type="PROSITE" id="PS50093">
    <property type="entry name" value="PKD"/>
    <property type="match status" value="1"/>
</dbReference>
<sequence>MLAIASCQEKVEVDFGPMPEPSFTMEKVDANTVRLTNTSKGGFLYNWDFGNTEFRTSDDASETFTVFYDFKDDYEIKLTASAKAGAVTTSQTVSIDETIPEICEDEVRRMLSGGCDGPGQKIWVWRNEVSGHIGVGGDEVDPPYPDWWANDPNMEDDLVYDDEFVFTIRGEYIHDNKGDSKCNWYAANENLVGDPRTPTFTGGLGQYQDPILPFDTSAPTKYTIEHKEGERFPTVTFSADNFIGLYNATSTYYIVELTETTMMVRHRYTEVWDGQESGGWRYLQFKVKE</sequence>
<dbReference type="InterPro" id="IPR013783">
    <property type="entry name" value="Ig-like_fold"/>
</dbReference>
<dbReference type="AlphaFoldDB" id="A0AAN5AK64"/>